<dbReference type="EMBL" id="MSFK01000001">
    <property type="protein sequence ID" value="PWY96296.1"/>
    <property type="molecule type" value="Genomic_DNA"/>
</dbReference>
<dbReference type="InterPro" id="IPR051678">
    <property type="entry name" value="AGP_Transferase"/>
</dbReference>
<organism evidence="1 2">
    <name type="scientific">Aspergillus sclerotioniger CBS 115572</name>
    <dbReference type="NCBI Taxonomy" id="1450535"/>
    <lineage>
        <taxon>Eukaryota</taxon>
        <taxon>Fungi</taxon>
        <taxon>Dikarya</taxon>
        <taxon>Ascomycota</taxon>
        <taxon>Pezizomycotina</taxon>
        <taxon>Eurotiomycetes</taxon>
        <taxon>Eurotiomycetidae</taxon>
        <taxon>Eurotiales</taxon>
        <taxon>Aspergillaceae</taxon>
        <taxon>Aspergillus</taxon>
        <taxon>Aspergillus subgen. Circumdati</taxon>
    </lineage>
</organism>
<name>A0A317XCG5_9EURO</name>
<dbReference type="OrthoDB" id="3645574at2759"/>
<evidence type="ECO:0008006" key="3">
    <source>
        <dbReference type="Google" id="ProtNLM"/>
    </source>
</evidence>
<proteinExistence type="predicted"/>
<evidence type="ECO:0000313" key="1">
    <source>
        <dbReference type="EMBL" id="PWY96296.1"/>
    </source>
</evidence>
<dbReference type="PANTHER" id="PTHR21310">
    <property type="entry name" value="AMINOGLYCOSIDE PHOSPHOTRANSFERASE-RELATED-RELATED"/>
    <property type="match status" value="1"/>
</dbReference>
<dbReference type="AlphaFoldDB" id="A0A317XCG5"/>
<sequence length="505" mass="58704">MSETRRLLRREITYESAKEKEENVLHQLGYYHQQARFFAHLDAHRSWIESVVAHHLGLKSRTECRVVETDHWLHGSFNVCIPIILGDCIQNCVLVRLPLPYRIGEAFQPGNSDEKVRCEAGTYAWLQENCPDVPIPRLYGFALSTGESFTRVEHLPFLTRWMYKLRHQILKWLGQSTPTNYIRHQNATLGNPIGTGYLLIEYIEKTQGAMLSNTWTIVQHDSRLRTNLFQDLSRILLKIGRIPIPKIGSFLIDNDGFLKLANRPLSIEIQQMENENIPTGICLNYTYTTVDSYLMDLLTLHDNRFRYQPNAVQNLGDCVYQLSTLTAMRSVFQSFFQRDFCRGPFVFTLTDLHQSNIFVDSDWHITCLMMNTPYWLTNRGVDEIDPTEYNEIRTEFMRNLAMEEESIGPVAFAGNSHPPSLSDVMNQTWTTGTFWYTLALSSPSGLFTIFKDQIRPLFCTDYIEEFNLIMPFFWRRNVGYIVGCKLSDKEQYDKSLRQAFVNDSD</sequence>
<dbReference type="RefSeq" id="XP_025473057.1">
    <property type="nucleotide sequence ID" value="XM_025616135.1"/>
</dbReference>
<accession>A0A317XCG5</accession>
<evidence type="ECO:0000313" key="2">
    <source>
        <dbReference type="Proteomes" id="UP000246702"/>
    </source>
</evidence>
<dbReference type="InterPro" id="IPR011009">
    <property type="entry name" value="Kinase-like_dom_sf"/>
</dbReference>
<gene>
    <name evidence="1" type="ORF">BO94DRAFT_591969</name>
</gene>
<dbReference type="PANTHER" id="PTHR21310:SF37">
    <property type="entry name" value="AMINOGLYCOSIDE PHOSPHOTRANSFERASE DOMAIN-CONTAINING PROTEIN"/>
    <property type="match status" value="1"/>
</dbReference>
<protein>
    <recommendedName>
        <fullName evidence="3">Aminoglycoside phosphotransferase domain-containing protein</fullName>
    </recommendedName>
</protein>
<keyword evidence="2" id="KW-1185">Reference proteome</keyword>
<dbReference type="SUPFAM" id="SSF56112">
    <property type="entry name" value="Protein kinase-like (PK-like)"/>
    <property type="match status" value="1"/>
</dbReference>
<reference evidence="1 2" key="1">
    <citation type="submission" date="2016-12" db="EMBL/GenBank/DDBJ databases">
        <title>The genomes of Aspergillus section Nigri reveals drivers in fungal speciation.</title>
        <authorList>
            <consortium name="DOE Joint Genome Institute"/>
            <person name="Vesth T.C."/>
            <person name="Nybo J."/>
            <person name="Theobald S."/>
            <person name="Brandl J."/>
            <person name="Frisvad J.C."/>
            <person name="Nielsen K.F."/>
            <person name="Lyhne E.K."/>
            <person name="Kogle M.E."/>
            <person name="Kuo A."/>
            <person name="Riley R."/>
            <person name="Clum A."/>
            <person name="Nolan M."/>
            <person name="Lipzen A."/>
            <person name="Salamov A."/>
            <person name="Henrissat B."/>
            <person name="Wiebenga A."/>
            <person name="De Vries R.P."/>
            <person name="Grigoriev I.V."/>
            <person name="Mortensen U.H."/>
            <person name="Andersen M.R."/>
            <person name="Baker S.E."/>
        </authorList>
    </citation>
    <scope>NUCLEOTIDE SEQUENCE [LARGE SCALE GENOMIC DNA]</scope>
    <source>
        <strain evidence="1 2">CBS 115572</strain>
    </source>
</reference>
<dbReference type="STRING" id="1450535.A0A317XCG5"/>
<comment type="caution">
    <text evidence="1">The sequence shown here is derived from an EMBL/GenBank/DDBJ whole genome shotgun (WGS) entry which is preliminary data.</text>
</comment>
<dbReference type="GeneID" id="37118278"/>
<dbReference type="Proteomes" id="UP000246702">
    <property type="component" value="Unassembled WGS sequence"/>
</dbReference>